<sequence length="53" mass="5954">MNSGETLGKLWGNSGETLAIADKFKYLFGGILVCYIFVDKSMNFLKFSEGQRQ</sequence>
<protein>
    <submittedName>
        <fullName evidence="1">Uncharacterized protein</fullName>
    </submittedName>
</protein>
<dbReference type="RefSeq" id="WP_207088329.1">
    <property type="nucleotide sequence ID" value="NZ_JAFLQW010000324.1"/>
</dbReference>
<name>A0ABS3FSQ2_9CYAN</name>
<gene>
    <name evidence="1" type="ORF">J0895_12015</name>
</gene>
<accession>A0ABS3FSQ2</accession>
<reference evidence="1 2" key="1">
    <citation type="submission" date="2021-03" db="EMBL/GenBank/DDBJ databases">
        <title>Metabolic Capacity of the Antarctic Cyanobacterium Phormidium pseudopriestleyi that Sustains Oxygenic Photosynthesis in the Presence of Hydrogen Sulfide.</title>
        <authorList>
            <person name="Lumian J.E."/>
            <person name="Jungblut A.D."/>
            <person name="Dillon M.L."/>
            <person name="Hawes I."/>
            <person name="Doran P.T."/>
            <person name="Mackey T.J."/>
            <person name="Dick G.J."/>
            <person name="Grettenberger C.L."/>
            <person name="Sumner D.Y."/>
        </authorList>
    </citation>
    <scope>NUCLEOTIDE SEQUENCE [LARGE SCALE GENOMIC DNA]</scope>
    <source>
        <strain evidence="1 2">FRX01</strain>
    </source>
</reference>
<dbReference type="EMBL" id="JAFLQW010000324">
    <property type="protein sequence ID" value="MBO0349823.1"/>
    <property type="molecule type" value="Genomic_DNA"/>
</dbReference>
<organism evidence="1 2">
    <name type="scientific">Phormidium pseudopriestleyi FRX01</name>
    <dbReference type="NCBI Taxonomy" id="1759528"/>
    <lineage>
        <taxon>Bacteria</taxon>
        <taxon>Bacillati</taxon>
        <taxon>Cyanobacteriota</taxon>
        <taxon>Cyanophyceae</taxon>
        <taxon>Oscillatoriophycideae</taxon>
        <taxon>Oscillatoriales</taxon>
        <taxon>Oscillatoriaceae</taxon>
        <taxon>Phormidium</taxon>
    </lineage>
</organism>
<evidence type="ECO:0000313" key="2">
    <source>
        <dbReference type="Proteomes" id="UP000664844"/>
    </source>
</evidence>
<comment type="caution">
    <text evidence="1">The sequence shown here is derived from an EMBL/GenBank/DDBJ whole genome shotgun (WGS) entry which is preliminary data.</text>
</comment>
<dbReference type="Proteomes" id="UP000664844">
    <property type="component" value="Unassembled WGS sequence"/>
</dbReference>
<proteinExistence type="predicted"/>
<keyword evidence="2" id="KW-1185">Reference proteome</keyword>
<evidence type="ECO:0000313" key="1">
    <source>
        <dbReference type="EMBL" id="MBO0349823.1"/>
    </source>
</evidence>